<feature type="compositionally biased region" description="Basic and acidic residues" evidence="2">
    <location>
        <begin position="166"/>
        <end position="189"/>
    </location>
</feature>
<dbReference type="EMBL" id="JASUXU010000022">
    <property type="protein sequence ID" value="KAK0320966.1"/>
    <property type="molecule type" value="Genomic_DNA"/>
</dbReference>
<feature type="region of interest" description="Disordered" evidence="2">
    <location>
        <begin position="921"/>
        <end position="947"/>
    </location>
</feature>
<feature type="compositionally biased region" description="Low complexity" evidence="2">
    <location>
        <begin position="53"/>
        <end position="68"/>
    </location>
</feature>
<dbReference type="PANTHER" id="PTHR23159">
    <property type="entry name" value="CENTROSOMAL PROTEIN 2"/>
    <property type="match status" value="1"/>
</dbReference>
<feature type="region of interest" description="Disordered" evidence="2">
    <location>
        <begin position="395"/>
        <end position="415"/>
    </location>
</feature>
<sequence length="1058" mass="117741">MAPHDPKKADRRPPQIIVASSYTSNSSLSPTAREFTSAGSSGASFLAEPRPTPTTSTLKTTSSLSPTRNTPPSPARSHSRGRKLAVPVPASPTVADTEEPGTREEARQVRQKTQYQDEVEDWYNKWGEEQEKNTELGKKLASSEAEKKRLLTQNEDQSNELNSSLEKVKELEKKLDQTRKEKAERDGKLSKPQPILHDADELLHVTESTLKDTEKNLREAEKQRDSLTVINAGLHADLDEYEKDHAEKSAALEQSANAQQQLEKVLQIFKEEFTEVSTGINIDDYLSLFRETVQGSRHLRRDGSHVSLASATGKPSKGASRASGNRNVSGISIGDELRDQGHETDEESEDEGASANGDADDTITHVEVVEPHRFNNWAGGEATVVETGNLTPGKATVSTQTPSADGPLIPDPFPRPKNYRDSETWTSTDKGVQCDVEVPTMTEHRHKEIVTDLQAKWTNAEKLLGIARADGKTKDQKFTDQFKANVPLRNQIKKQQEDLNDQRAEVTKLRDVVTERESRVRQGEAIIKHNDESARTYIAYIEKKLADQIGQANADKVAQDAAATKLNDRNAELERQLKELKRKGDAAGIETENLKKDLDEERGKVKAAKVLEEAASRTTTESNARIETLQHKAQVSQRESDASHVNITQLEKDLAEQRQQVEAAKVRQDAAERTTIDTKTRNGELEVELKKLRRESDAAQAAQNGASSAEVTNARFKELEDDVKEYQSDFGLLKAKHKTAKEELLAAKSRVAALDKESKELRRTSDARISNLEGELKDTKEALEAAKKEQKTATDGLADANTRIGAFEHELKELRRTSDARIAELEGVLKDTQDELETLKTTHQTASDNLAAAEDRIRDLTQSAELEASLTVFRTKSTKEGYHERNERITALETQVQSLTTDRNTAIRARDAAQDALRDYKAGLPPQPAPSPPPTQRPLRPLRPTAQSVSTTLHRPASYLPAPLARVLGKNPAWLTYFLLLAMHLFAVWMIFRVEENRRWDVANERMHRRVLYTSERRRYGEGGLGLGLGLGSGTLWGGEWWLGMLEGWVGPDLGLVG</sequence>
<comment type="caution">
    <text evidence="4">The sequence shown here is derived from an EMBL/GenBank/DDBJ whole genome shotgun (WGS) entry which is preliminary data.</text>
</comment>
<feature type="transmembrane region" description="Helical" evidence="3">
    <location>
        <begin position="974"/>
        <end position="992"/>
    </location>
</feature>
<evidence type="ECO:0000313" key="5">
    <source>
        <dbReference type="Proteomes" id="UP001168146"/>
    </source>
</evidence>
<evidence type="ECO:0000256" key="1">
    <source>
        <dbReference type="SAM" id="Coils"/>
    </source>
</evidence>
<keyword evidence="3" id="KW-1133">Transmembrane helix</keyword>
<feature type="compositionally biased region" description="Basic and acidic residues" evidence="2">
    <location>
        <begin position="122"/>
        <end position="138"/>
    </location>
</feature>
<feature type="compositionally biased region" description="Low complexity" evidence="2">
    <location>
        <begin position="937"/>
        <end position="947"/>
    </location>
</feature>
<evidence type="ECO:0000313" key="4">
    <source>
        <dbReference type="EMBL" id="KAK0320966.1"/>
    </source>
</evidence>
<dbReference type="PANTHER" id="PTHR23159:SF60">
    <property type="entry name" value="SPINDLE ASSEMBLY ABNORMAL PROTEIN 4"/>
    <property type="match status" value="1"/>
</dbReference>
<dbReference type="AlphaFoldDB" id="A0AAN6FNL6"/>
<keyword evidence="3" id="KW-0472">Membrane</keyword>
<evidence type="ECO:0000256" key="2">
    <source>
        <dbReference type="SAM" id="MobiDB-lite"/>
    </source>
</evidence>
<evidence type="ECO:0000256" key="3">
    <source>
        <dbReference type="SAM" id="Phobius"/>
    </source>
</evidence>
<dbReference type="Proteomes" id="UP001168146">
    <property type="component" value="Unassembled WGS sequence"/>
</dbReference>
<dbReference type="SUPFAM" id="SSF57997">
    <property type="entry name" value="Tropomyosin"/>
    <property type="match status" value="1"/>
</dbReference>
<proteinExistence type="predicted"/>
<feature type="region of interest" description="Disordered" evidence="2">
    <location>
        <begin position="297"/>
        <end position="361"/>
    </location>
</feature>
<protein>
    <submittedName>
        <fullName evidence="4">Structural maintenance of chromosomes protein 2</fullName>
    </submittedName>
</protein>
<accession>A0AAN6FNL6</accession>
<gene>
    <name evidence="4" type="primary">SMC2_3</name>
    <name evidence="4" type="ORF">LTR82_007883</name>
</gene>
<keyword evidence="3" id="KW-0812">Transmembrane</keyword>
<feature type="region of interest" description="Disordered" evidence="2">
    <location>
        <begin position="1"/>
        <end position="200"/>
    </location>
</feature>
<reference evidence="4" key="1">
    <citation type="submission" date="2021-12" db="EMBL/GenBank/DDBJ databases">
        <title>Black yeast isolated from Biological Soil Crust.</title>
        <authorList>
            <person name="Kurbessoian T."/>
        </authorList>
    </citation>
    <scope>NUCLEOTIDE SEQUENCE</scope>
    <source>
        <strain evidence="4">CCFEE 5208</strain>
    </source>
</reference>
<feature type="coiled-coil region" evidence="1">
    <location>
        <begin position="556"/>
        <end position="590"/>
    </location>
</feature>
<name>A0AAN6FNL6_9PEZI</name>
<feature type="compositionally biased region" description="Pro residues" evidence="2">
    <location>
        <begin position="925"/>
        <end position="936"/>
    </location>
</feature>
<feature type="region of interest" description="Disordered" evidence="2">
    <location>
        <begin position="614"/>
        <end position="642"/>
    </location>
</feature>
<feature type="compositionally biased region" description="Basic and acidic residues" evidence="2">
    <location>
        <begin position="1"/>
        <end position="13"/>
    </location>
</feature>
<feature type="coiled-coil region" evidence="1">
    <location>
        <begin position="647"/>
        <end position="863"/>
    </location>
</feature>
<organism evidence="4 5">
    <name type="scientific">Friedmanniomyces endolithicus</name>
    <dbReference type="NCBI Taxonomy" id="329885"/>
    <lineage>
        <taxon>Eukaryota</taxon>
        <taxon>Fungi</taxon>
        <taxon>Dikarya</taxon>
        <taxon>Ascomycota</taxon>
        <taxon>Pezizomycotina</taxon>
        <taxon>Dothideomycetes</taxon>
        <taxon>Dothideomycetidae</taxon>
        <taxon>Mycosphaerellales</taxon>
        <taxon>Teratosphaeriaceae</taxon>
        <taxon>Friedmanniomyces</taxon>
    </lineage>
</organism>
<feature type="compositionally biased region" description="Low complexity" evidence="2">
    <location>
        <begin position="20"/>
        <end position="29"/>
    </location>
</feature>
<feature type="compositionally biased region" description="Polar residues" evidence="2">
    <location>
        <begin position="616"/>
        <end position="642"/>
    </location>
</feature>
<keyword evidence="1" id="KW-0175">Coiled coil</keyword>